<proteinExistence type="predicted"/>
<evidence type="ECO:0000313" key="1">
    <source>
        <dbReference type="EMBL" id="PWE30818.1"/>
    </source>
</evidence>
<evidence type="ECO:0000313" key="2">
    <source>
        <dbReference type="Proteomes" id="UP000244940"/>
    </source>
</evidence>
<name>A0A2U2CFZ3_9RHOB</name>
<protein>
    <recommendedName>
        <fullName evidence="3">DUF1007 domain-containing protein</fullName>
    </recommendedName>
</protein>
<evidence type="ECO:0008006" key="3">
    <source>
        <dbReference type="Google" id="ProtNLM"/>
    </source>
</evidence>
<dbReference type="EMBL" id="QEYD01000002">
    <property type="protein sequence ID" value="PWE30818.1"/>
    <property type="molecule type" value="Genomic_DNA"/>
</dbReference>
<dbReference type="Proteomes" id="UP000244940">
    <property type="component" value="Unassembled WGS sequence"/>
</dbReference>
<dbReference type="InterPro" id="IPR010412">
    <property type="entry name" value="DUF1007"/>
</dbReference>
<dbReference type="AlphaFoldDB" id="A0A2U2CFZ3"/>
<accession>A0A2U2CFZ3</accession>
<organism evidence="1 2">
    <name type="scientific">Pararhodobacter marinus</name>
    <dbReference type="NCBI Taxonomy" id="2184063"/>
    <lineage>
        <taxon>Bacteria</taxon>
        <taxon>Pseudomonadati</taxon>
        <taxon>Pseudomonadota</taxon>
        <taxon>Alphaproteobacteria</taxon>
        <taxon>Rhodobacterales</taxon>
        <taxon>Paracoccaceae</taxon>
        <taxon>Pararhodobacter</taxon>
    </lineage>
</organism>
<gene>
    <name evidence="1" type="ORF">C4N9_03410</name>
</gene>
<dbReference type="OrthoDB" id="1679673at2"/>
<reference evidence="1 2" key="1">
    <citation type="submission" date="2018-05" db="EMBL/GenBank/DDBJ databases">
        <title>Pararhodobacter marina sp. nov., isolated from deep-sea water of the Indian Ocean.</title>
        <authorList>
            <person name="Lai Q.Sr."/>
            <person name="Liu X."/>
            <person name="Shao Z."/>
        </authorList>
    </citation>
    <scope>NUCLEOTIDE SEQUENCE [LARGE SCALE GENOMIC DNA]</scope>
    <source>
        <strain evidence="1 2">CIC4N-9</strain>
    </source>
</reference>
<dbReference type="Pfam" id="PF06226">
    <property type="entry name" value="DUF1007"/>
    <property type="match status" value="1"/>
</dbReference>
<keyword evidence="2" id="KW-1185">Reference proteome</keyword>
<sequence>MGGGPRAAPRGRVSRLVVRAPAAVWSRPPDGVRMPRITPLSALRCLAPAALCLWGSLAQAHPHVFVDARAGFVVEGGTLQALRIEWRYDLLTSLYMFEILDLDRDGDGALDDEDRAAIVAGETEWEPGYDGDIHLTLHGAPVAMGQPEDGSAMLIEDQVVVRFTLPLAEPVNVPPGDDGDRNGDGIVLRLFDPIFYYAYTIVEGTDAPALPPGCASRITPFTPDEASEALRARLAALSREEIPEDENVGSLFADRVTLECSGVSG</sequence>
<comment type="caution">
    <text evidence="1">The sequence shown here is derived from an EMBL/GenBank/DDBJ whole genome shotgun (WGS) entry which is preliminary data.</text>
</comment>